<keyword evidence="1" id="KW-0677">Repeat</keyword>
<accession>A0A2A2KQ75</accession>
<evidence type="ECO:0000256" key="1">
    <source>
        <dbReference type="ARBA" id="ARBA00022737"/>
    </source>
</evidence>
<keyword evidence="2" id="KW-1015">Disulfide bond</keyword>
<protein>
    <recommendedName>
        <fullName evidence="4">CUB domain-containing protein</fullName>
    </recommendedName>
</protein>
<evidence type="ECO:0000313" key="6">
    <source>
        <dbReference type="Proteomes" id="UP000218231"/>
    </source>
</evidence>
<evidence type="ECO:0000256" key="3">
    <source>
        <dbReference type="PROSITE-ProRule" id="PRU00059"/>
    </source>
</evidence>
<name>A0A2A2KQ75_9BILA</name>
<dbReference type="PROSITE" id="PS01180">
    <property type="entry name" value="CUB"/>
    <property type="match status" value="1"/>
</dbReference>
<dbReference type="SMART" id="SM00042">
    <property type="entry name" value="CUB"/>
    <property type="match status" value="1"/>
</dbReference>
<dbReference type="EMBL" id="LIAE01007967">
    <property type="protein sequence ID" value="PAV76080.1"/>
    <property type="molecule type" value="Genomic_DNA"/>
</dbReference>
<comment type="caution">
    <text evidence="3">Lacks conserved residue(s) required for the propagation of feature annotation.</text>
</comment>
<dbReference type="AlphaFoldDB" id="A0A2A2KQ75"/>
<sequence>MDHVISLVYHVLASEYQLDIVPLCGPDLQDVLPDSAPSELPPSPTRRDHVMVLPNVGETKRVGITGNSTGPLQPMRCLLRIDVCQECVVKIEIVPPNRFLDDETIHMNLFPIEVTAESSHSLVKGESLNEQAGNNQTALGYIESPRYPEMYPSTIIKRYTLVNENPNGFVRLMFDDFQIHHQSQLQIFEEDNTELYDSKTEDNRRPPAIQSKGSTLHIEFRARDFSHKVGFRAKYEFTNDHEWVEKPNSRDCDAFLNNYGGDISMSSHVDLINSYVDCIWIIERLPYAARTFDRIYLKVDEFQLKGMSMRLEIREGETSTSDRLLLLMGTQTREELDHKQPR</sequence>
<feature type="domain" description="CUB" evidence="4">
    <location>
        <begin position="124"/>
        <end position="238"/>
    </location>
</feature>
<organism evidence="5 6">
    <name type="scientific">Diploscapter pachys</name>
    <dbReference type="NCBI Taxonomy" id="2018661"/>
    <lineage>
        <taxon>Eukaryota</taxon>
        <taxon>Metazoa</taxon>
        <taxon>Ecdysozoa</taxon>
        <taxon>Nematoda</taxon>
        <taxon>Chromadorea</taxon>
        <taxon>Rhabditida</taxon>
        <taxon>Rhabditina</taxon>
        <taxon>Rhabditomorpha</taxon>
        <taxon>Rhabditoidea</taxon>
        <taxon>Rhabditidae</taxon>
        <taxon>Diploscapter</taxon>
    </lineage>
</organism>
<dbReference type="PANTHER" id="PTHR24251:SF40">
    <property type="entry name" value="CUB DOMAIN-CONTAINING PROTEIN"/>
    <property type="match status" value="1"/>
</dbReference>
<dbReference type="PANTHER" id="PTHR24251">
    <property type="entry name" value="OVOCHYMASE-RELATED"/>
    <property type="match status" value="1"/>
</dbReference>
<dbReference type="OrthoDB" id="19606at2759"/>
<dbReference type="CDD" id="cd00041">
    <property type="entry name" value="CUB"/>
    <property type="match status" value="1"/>
</dbReference>
<dbReference type="STRING" id="2018661.A0A2A2KQ75"/>
<gene>
    <name evidence="5" type="ORF">WR25_18868</name>
</gene>
<evidence type="ECO:0000313" key="5">
    <source>
        <dbReference type="EMBL" id="PAV76080.1"/>
    </source>
</evidence>
<dbReference type="InterPro" id="IPR000859">
    <property type="entry name" value="CUB_dom"/>
</dbReference>
<evidence type="ECO:0000259" key="4">
    <source>
        <dbReference type="PROSITE" id="PS01180"/>
    </source>
</evidence>
<dbReference type="Proteomes" id="UP000218231">
    <property type="component" value="Unassembled WGS sequence"/>
</dbReference>
<dbReference type="Pfam" id="PF00431">
    <property type="entry name" value="CUB"/>
    <property type="match status" value="1"/>
</dbReference>
<reference evidence="5 6" key="1">
    <citation type="journal article" date="2017" name="Curr. Biol.">
        <title>Genome architecture and evolution of a unichromosomal asexual nematode.</title>
        <authorList>
            <person name="Fradin H."/>
            <person name="Zegar C."/>
            <person name="Gutwein M."/>
            <person name="Lucas J."/>
            <person name="Kovtun M."/>
            <person name="Corcoran D."/>
            <person name="Baugh L.R."/>
            <person name="Kiontke K."/>
            <person name="Gunsalus K."/>
            <person name="Fitch D.H."/>
            <person name="Piano F."/>
        </authorList>
    </citation>
    <scope>NUCLEOTIDE SEQUENCE [LARGE SCALE GENOMIC DNA]</scope>
    <source>
        <strain evidence="5">PF1309</strain>
    </source>
</reference>
<comment type="caution">
    <text evidence="5">The sequence shown here is derived from an EMBL/GenBank/DDBJ whole genome shotgun (WGS) entry which is preliminary data.</text>
</comment>
<keyword evidence="6" id="KW-1185">Reference proteome</keyword>
<dbReference type="SUPFAM" id="SSF49854">
    <property type="entry name" value="Spermadhesin, CUB domain"/>
    <property type="match status" value="1"/>
</dbReference>
<dbReference type="InterPro" id="IPR035914">
    <property type="entry name" value="Sperma_CUB_dom_sf"/>
</dbReference>
<evidence type="ECO:0000256" key="2">
    <source>
        <dbReference type="ARBA" id="ARBA00023157"/>
    </source>
</evidence>
<dbReference type="Gene3D" id="2.60.120.290">
    <property type="entry name" value="Spermadhesin, CUB domain"/>
    <property type="match status" value="1"/>
</dbReference>
<proteinExistence type="predicted"/>